<dbReference type="RefSeq" id="WP_379706907.1">
    <property type="nucleotide sequence ID" value="NZ_JBHSCZ010000001.1"/>
</dbReference>
<sequence length="1075" mass="118668">MSFVFAQETTSEIQGTVKNGNVAVASATVQATHQPTGTVYTVNTRKDGRYNLSNLRVGGPYIIKITNVGYKEQVKENVFLTLGQVYNADFSLAIESKELATVVVSGSRQDKVFNNNRTGSQEVVTRSQIERLPTISRSLQDFTKLSPSSNGLSFGGVSSSYNNLTVDGANFNNAFGLSGTLGGQTNSQPISIDAIEQIQVNISPYDVRQGSFSGAGINSVTRSGTNKFKGSVYNFFRSENSQGYKVNTVTAVKTPIDYNQFGASIGGPILKNKVFFFGSYEQEKISLPGSPTWRAAKPGETSNGTSISQATTTDLDALKAFLISKFGYDPGTYDNYNYRTESKKATVRLDWNINSKNTFTIKYNFLESLRDLPASNSGAQGSRQPSVTGMPFSGNGYTINNNFNIFIGELNTRFSNKANNKLQIGFTALRDFRAPLAKGKDFPLVDILNGQGATYTSFGYEPFTYNNKLNSDIFQFSDIYTRYEGSHEITVGTQNYIKKFQNGFAPNYQGYFRFNTLADFYASANNPYISASQPGTQLATIQRLSYASTKDGSFPFAEIGALELGFFAQDKWRVKPNLTVTYGVRADIPTFDNKFATNDSLKALSFRDGLKVDVGLKPPTRALISPRVGFNWDINNDKKTQIRGGVGLFAGPPPFVWISNQAGNNGVQFGSFALGNGSAANLPFSPDPNAFRPGPGLLSTSYNIAVTDKDFRYPQNLKASIGIDQKLPNNWTVTVEGTYNKDVNAVYFQNINLPYNGIRFAGADPRVRYNSPQIYAGTGGATLSNPNISDAILMKNSNKGYGYFATLQVQKTAKNFTGSIAYTYSQAKTINDGGSIAQSNWRDRPVKGDPNTDELGYANFYQPHRVIAYATYRKEYAKYFATSIGFTFEAAANGTASYVYNGDINGDGQTSNDLMYVPKDQSEIVLVKASTADPRSIAQIWAQLNNYISQDPYLSKRRGQVVERNGALAPYFKKLNMNFTQDFYYDSKDKNRHTIRVTVDIFNVGNLINKQWGVTKSFNRTSPLNYVGVNTDGKPVFSFPYLDNTNQVPLTSTYRDNTGIDSRWQMQIGVRYLFN</sequence>
<dbReference type="Pfam" id="PF25183">
    <property type="entry name" value="OMP_b-brl_4"/>
    <property type="match status" value="1"/>
</dbReference>
<evidence type="ECO:0000313" key="9">
    <source>
        <dbReference type="EMBL" id="MFC4261843.1"/>
    </source>
</evidence>
<name>A0ABV8QPV9_9BACT</name>
<dbReference type="Gene3D" id="2.60.40.1120">
    <property type="entry name" value="Carboxypeptidase-like, regulatory domain"/>
    <property type="match status" value="1"/>
</dbReference>
<dbReference type="PANTHER" id="PTHR30069">
    <property type="entry name" value="TONB-DEPENDENT OUTER MEMBRANE RECEPTOR"/>
    <property type="match status" value="1"/>
</dbReference>
<dbReference type="InterPro" id="IPR012910">
    <property type="entry name" value="Plug_dom"/>
</dbReference>
<evidence type="ECO:0000256" key="2">
    <source>
        <dbReference type="ARBA" id="ARBA00022448"/>
    </source>
</evidence>
<keyword evidence="5" id="KW-0472">Membrane</keyword>
<dbReference type="Gene3D" id="2.170.130.10">
    <property type="entry name" value="TonB-dependent receptor, plug domain"/>
    <property type="match status" value="1"/>
</dbReference>
<keyword evidence="3" id="KW-1134">Transmembrane beta strand</keyword>
<dbReference type="InterPro" id="IPR036942">
    <property type="entry name" value="Beta-barrel_TonB_sf"/>
</dbReference>
<evidence type="ECO:0000313" key="10">
    <source>
        <dbReference type="Proteomes" id="UP001595907"/>
    </source>
</evidence>
<dbReference type="InterPro" id="IPR039426">
    <property type="entry name" value="TonB-dep_rcpt-like"/>
</dbReference>
<keyword evidence="6" id="KW-0998">Cell outer membrane</keyword>
<evidence type="ECO:0000259" key="8">
    <source>
        <dbReference type="Pfam" id="PF25183"/>
    </source>
</evidence>
<evidence type="ECO:0000256" key="6">
    <source>
        <dbReference type="ARBA" id="ARBA00023237"/>
    </source>
</evidence>
<protein>
    <submittedName>
        <fullName evidence="9">Carboxypeptidase regulatory-like domain-containing protein</fullName>
    </submittedName>
</protein>
<dbReference type="Proteomes" id="UP001595907">
    <property type="component" value="Unassembled WGS sequence"/>
</dbReference>
<keyword evidence="4" id="KW-0812">Transmembrane</keyword>
<keyword evidence="2" id="KW-0813">Transport</keyword>
<evidence type="ECO:0000256" key="5">
    <source>
        <dbReference type="ARBA" id="ARBA00023136"/>
    </source>
</evidence>
<dbReference type="InterPro" id="IPR037066">
    <property type="entry name" value="Plug_dom_sf"/>
</dbReference>
<evidence type="ECO:0000256" key="1">
    <source>
        <dbReference type="ARBA" id="ARBA00004571"/>
    </source>
</evidence>
<dbReference type="Pfam" id="PF13620">
    <property type="entry name" value="CarboxypepD_reg"/>
    <property type="match status" value="1"/>
</dbReference>
<feature type="domain" description="TonB-dependent receptor plug" evidence="7">
    <location>
        <begin position="118"/>
        <end position="217"/>
    </location>
</feature>
<evidence type="ECO:0000259" key="7">
    <source>
        <dbReference type="Pfam" id="PF07715"/>
    </source>
</evidence>
<accession>A0ABV8QPV9</accession>
<comment type="subcellular location">
    <subcellularLocation>
        <location evidence="1">Cell outer membrane</location>
        <topology evidence="1">Multi-pass membrane protein</topology>
    </subcellularLocation>
</comment>
<evidence type="ECO:0000256" key="4">
    <source>
        <dbReference type="ARBA" id="ARBA00022692"/>
    </source>
</evidence>
<proteinExistence type="predicted"/>
<comment type="caution">
    <text evidence="9">The sequence shown here is derived from an EMBL/GenBank/DDBJ whole genome shotgun (WGS) entry which is preliminary data.</text>
</comment>
<keyword evidence="10" id="KW-1185">Reference proteome</keyword>
<organism evidence="9 10">
    <name type="scientific">Ferruginibacter yonginensis</name>
    <dbReference type="NCBI Taxonomy" id="1310416"/>
    <lineage>
        <taxon>Bacteria</taxon>
        <taxon>Pseudomonadati</taxon>
        <taxon>Bacteroidota</taxon>
        <taxon>Chitinophagia</taxon>
        <taxon>Chitinophagales</taxon>
        <taxon>Chitinophagaceae</taxon>
        <taxon>Ferruginibacter</taxon>
    </lineage>
</organism>
<dbReference type="InterPro" id="IPR013784">
    <property type="entry name" value="Carb-bd-like_fold"/>
</dbReference>
<dbReference type="InterPro" id="IPR057601">
    <property type="entry name" value="Oar-like_b-barrel"/>
</dbReference>
<dbReference type="Pfam" id="PF07715">
    <property type="entry name" value="Plug"/>
    <property type="match status" value="1"/>
</dbReference>
<dbReference type="EMBL" id="JBHSCZ010000001">
    <property type="protein sequence ID" value="MFC4261843.1"/>
    <property type="molecule type" value="Genomic_DNA"/>
</dbReference>
<dbReference type="PANTHER" id="PTHR30069:SF46">
    <property type="entry name" value="OAR PROTEIN"/>
    <property type="match status" value="1"/>
</dbReference>
<gene>
    <name evidence="9" type="ORF">ACFOWM_03045</name>
</gene>
<reference evidence="10" key="1">
    <citation type="journal article" date="2019" name="Int. J. Syst. Evol. Microbiol.">
        <title>The Global Catalogue of Microorganisms (GCM) 10K type strain sequencing project: providing services to taxonomists for standard genome sequencing and annotation.</title>
        <authorList>
            <consortium name="The Broad Institute Genomics Platform"/>
            <consortium name="The Broad Institute Genome Sequencing Center for Infectious Disease"/>
            <person name="Wu L."/>
            <person name="Ma J."/>
        </authorList>
    </citation>
    <scope>NUCLEOTIDE SEQUENCE [LARGE SCALE GENOMIC DNA]</scope>
    <source>
        <strain evidence="10">CECT 8289</strain>
    </source>
</reference>
<feature type="domain" description="TonB-dependent transporter Oar-like beta-barrel" evidence="8">
    <location>
        <begin position="220"/>
        <end position="1009"/>
    </location>
</feature>
<evidence type="ECO:0000256" key="3">
    <source>
        <dbReference type="ARBA" id="ARBA00022452"/>
    </source>
</evidence>
<dbReference type="Gene3D" id="2.40.170.20">
    <property type="entry name" value="TonB-dependent receptor, beta-barrel domain"/>
    <property type="match status" value="1"/>
</dbReference>
<dbReference type="SUPFAM" id="SSF56935">
    <property type="entry name" value="Porins"/>
    <property type="match status" value="1"/>
</dbReference>
<dbReference type="SUPFAM" id="SSF49452">
    <property type="entry name" value="Starch-binding domain-like"/>
    <property type="match status" value="1"/>
</dbReference>